<gene>
    <name evidence="3" type="ORF">SAMN05445060_2011</name>
</gene>
<dbReference type="GO" id="GO:0008410">
    <property type="term" value="F:CoA-transferase activity"/>
    <property type="evidence" value="ECO:0007669"/>
    <property type="project" value="TreeGrafter"/>
</dbReference>
<dbReference type="InterPro" id="IPR050483">
    <property type="entry name" value="CoA-transferase_III_domain"/>
</dbReference>
<proteinExistence type="predicted"/>
<accession>A0A1N7FF22</accession>
<dbReference type="Proteomes" id="UP000186218">
    <property type="component" value="Unassembled WGS sequence"/>
</dbReference>
<feature type="compositionally biased region" description="Polar residues" evidence="2">
    <location>
        <begin position="11"/>
        <end position="34"/>
    </location>
</feature>
<dbReference type="PANTHER" id="PTHR48207:SF4">
    <property type="entry name" value="BLL6097 PROTEIN"/>
    <property type="match status" value="1"/>
</dbReference>
<feature type="compositionally biased region" description="Basic and acidic residues" evidence="2">
    <location>
        <begin position="1"/>
        <end position="10"/>
    </location>
</feature>
<feature type="region of interest" description="Disordered" evidence="2">
    <location>
        <begin position="1"/>
        <end position="37"/>
    </location>
</feature>
<protein>
    <submittedName>
        <fullName evidence="3">Crotonobetainyl-CoA:carnitine CoA-transferase CaiB</fullName>
    </submittedName>
</protein>
<evidence type="ECO:0000313" key="4">
    <source>
        <dbReference type="Proteomes" id="UP000186218"/>
    </source>
</evidence>
<dbReference type="RefSeq" id="WP_083709640.1">
    <property type="nucleotide sequence ID" value="NZ_FTNT01000005.1"/>
</dbReference>
<dbReference type="InterPro" id="IPR003673">
    <property type="entry name" value="CoA-Trfase_fam_III"/>
</dbReference>
<dbReference type="Pfam" id="PF02515">
    <property type="entry name" value="CoA_transf_3"/>
    <property type="match status" value="1"/>
</dbReference>
<keyword evidence="1 3" id="KW-0808">Transferase</keyword>
<keyword evidence="4" id="KW-1185">Reference proteome</keyword>
<evidence type="ECO:0000313" key="3">
    <source>
        <dbReference type="EMBL" id="SIR99018.1"/>
    </source>
</evidence>
<dbReference type="InterPro" id="IPR023606">
    <property type="entry name" value="CoA-Trfase_III_dom_1_sf"/>
</dbReference>
<dbReference type="SUPFAM" id="SSF89796">
    <property type="entry name" value="CoA-transferase family III (CaiB/BaiF)"/>
    <property type="match status" value="1"/>
</dbReference>
<dbReference type="Gene3D" id="3.40.50.10540">
    <property type="entry name" value="Crotonobetainyl-coa:carnitine coa-transferase, domain 1"/>
    <property type="match status" value="2"/>
</dbReference>
<reference evidence="3 4" key="1">
    <citation type="submission" date="2017-01" db="EMBL/GenBank/DDBJ databases">
        <authorList>
            <person name="Mah S.A."/>
            <person name="Swanson W.J."/>
            <person name="Moy G.W."/>
            <person name="Vacquier V.D."/>
        </authorList>
    </citation>
    <scope>NUCLEOTIDE SEQUENCE [LARGE SCALE GENOMIC DNA]</scope>
    <source>
        <strain evidence="3 4">CPCC 203464</strain>
    </source>
</reference>
<dbReference type="STRING" id="1344003.SAMN05445060_2011"/>
<sequence length="420" mass="44562">MATDDVRTRVATEQTAGPQTRGLQTAGPQTTGPQSAGPLAGVTVVDISTVVMGPYATQILGDFGADVIRIEPPFDTARQSPANTGRNPGMAPLYMQVNRNKRSVALNLKDPQGISDLFGILAGADVLVTNMRAGALDRLGLGYDDVHERFPHLIYAHAQGFAPESSQGNRPAYDEVIQAVSGLVNLQDRSGDSLQFMPTFIADKTAALYLLNGILAALYHQLRTGEGQHLTLAMADAMIAVNMVEHMGGDVFVPAAGDVGNPLSLTPAHAAMRTKDGGAIAAVPYTNDAVRKLLIGAGLDSDAADPVWDSPVIDRPVFTDGIEKVLAHSTTKTTAEWEQYLTANDMPYGVVVDIADLPDDPYVREVGLITEMEHPTEGTIRVVANPLHFSQTPTGFYRHAERAGASTAEVLGATHVPAHA</sequence>
<dbReference type="EMBL" id="FTNT01000005">
    <property type="protein sequence ID" value="SIR99018.1"/>
    <property type="molecule type" value="Genomic_DNA"/>
</dbReference>
<dbReference type="OrthoDB" id="9797653at2"/>
<evidence type="ECO:0000256" key="1">
    <source>
        <dbReference type="ARBA" id="ARBA00022679"/>
    </source>
</evidence>
<name>A0A1N7FF22_9NOCA</name>
<dbReference type="AlphaFoldDB" id="A0A1N7FF22"/>
<organism evidence="3 4">
    <name type="scientific">Williamsia sterculiae</name>
    <dbReference type="NCBI Taxonomy" id="1344003"/>
    <lineage>
        <taxon>Bacteria</taxon>
        <taxon>Bacillati</taxon>
        <taxon>Actinomycetota</taxon>
        <taxon>Actinomycetes</taxon>
        <taxon>Mycobacteriales</taxon>
        <taxon>Nocardiaceae</taxon>
        <taxon>Williamsia</taxon>
    </lineage>
</organism>
<dbReference type="PANTHER" id="PTHR48207">
    <property type="entry name" value="SUCCINATE--HYDROXYMETHYLGLUTARATE COA-TRANSFERASE"/>
    <property type="match status" value="1"/>
</dbReference>
<evidence type="ECO:0000256" key="2">
    <source>
        <dbReference type="SAM" id="MobiDB-lite"/>
    </source>
</evidence>